<feature type="region of interest" description="Disordered" evidence="1">
    <location>
        <begin position="149"/>
        <end position="252"/>
    </location>
</feature>
<evidence type="ECO:0000313" key="3">
    <source>
        <dbReference type="Proteomes" id="UP000186817"/>
    </source>
</evidence>
<dbReference type="EMBL" id="LSRX01000596">
    <property type="protein sequence ID" value="OLP93051.1"/>
    <property type="molecule type" value="Genomic_DNA"/>
</dbReference>
<feature type="compositionally biased region" description="Low complexity" evidence="1">
    <location>
        <begin position="58"/>
        <end position="68"/>
    </location>
</feature>
<gene>
    <name evidence="2" type="ORF">AK812_SmicGene25078</name>
</gene>
<feature type="compositionally biased region" description="Low complexity" evidence="1">
    <location>
        <begin position="187"/>
        <end position="219"/>
    </location>
</feature>
<dbReference type="OrthoDB" id="444281at2759"/>
<dbReference type="Proteomes" id="UP000186817">
    <property type="component" value="Unassembled WGS sequence"/>
</dbReference>
<organism evidence="2 3">
    <name type="scientific">Symbiodinium microadriaticum</name>
    <name type="common">Dinoflagellate</name>
    <name type="synonym">Zooxanthella microadriatica</name>
    <dbReference type="NCBI Taxonomy" id="2951"/>
    <lineage>
        <taxon>Eukaryota</taxon>
        <taxon>Sar</taxon>
        <taxon>Alveolata</taxon>
        <taxon>Dinophyceae</taxon>
        <taxon>Suessiales</taxon>
        <taxon>Symbiodiniaceae</taxon>
        <taxon>Symbiodinium</taxon>
    </lineage>
</organism>
<evidence type="ECO:0000313" key="2">
    <source>
        <dbReference type="EMBL" id="OLP93051.1"/>
    </source>
</evidence>
<reference evidence="2 3" key="1">
    <citation type="submission" date="2016-02" db="EMBL/GenBank/DDBJ databases">
        <title>Genome analysis of coral dinoflagellate symbionts highlights evolutionary adaptations to a symbiotic lifestyle.</title>
        <authorList>
            <person name="Aranda M."/>
            <person name="Li Y."/>
            <person name="Liew Y.J."/>
            <person name="Baumgarten S."/>
            <person name="Simakov O."/>
            <person name="Wilson M."/>
            <person name="Piel J."/>
            <person name="Ashoor H."/>
            <person name="Bougouffa S."/>
            <person name="Bajic V.B."/>
            <person name="Ryu T."/>
            <person name="Ravasi T."/>
            <person name="Bayer T."/>
            <person name="Micklem G."/>
            <person name="Kim H."/>
            <person name="Bhak J."/>
            <person name="Lajeunesse T.C."/>
            <person name="Voolstra C.R."/>
        </authorList>
    </citation>
    <scope>NUCLEOTIDE SEQUENCE [LARGE SCALE GENOMIC DNA]</scope>
    <source>
        <strain evidence="2 3">CCMP2467</strain>
    </source>
</reference>
<protein>
    <submittedName>
        <fullName evidence="2">Uncharacterized protein</fullName>
    </submittedName>
</protein>
<keyword evidence="3" id="KW-1185">Reference proteome</keyword>
<comment type="caution">
    <text evidence="2">The sequence shown here is derived from an EMBL/GenBank/DDBJ whole genome shotgun (WGS) entry which is preliminary data.</text>
</comment>
<feature type="region of interest" description="Disordered" evidence="1">
    <location>
        <begin position="55"/>
        <end position="99"/>
    </location>
</feature>
<feature type="region of interest" description="Disordered" evidence="1">
    <location>
        <begin position="1"/>
        <end position="22"/>
    </location>
</feature>
<name>A0A1Q9DCZ2_SYMMI</name>
<dbReference type="AlphaFoldDB" id="A0A1Q9DCZ2"/>
<feature type="compositionally biased region" description="Basic and acidic residues" evidence="1">
    <location>
        <begin position="228"/>
        <end position="245"/>
    </location>
</feature>
<sequence length="252" mass="26310">MPRSATPPGAVGTRRSNHGRGLELTDQKAQTTVAQQFLQAAADGLTTGAVSALRKTLPAGLRPAASRSPRSKSKGRKEETVRRHSAHAASTKEAQTNTGGSASAFLFNACERSERRASSIIAATEAAVQAIATEILEAQDVAAVQRKAAPQSSQDLCQALAPRTEPPDPWASSSESDAESEASQKELASSATLSAPALQDQASASISTIRSRGSSSRQSAEPEGEPAELQRSRGREPHEPRERDGGGVTGIH</sequence>
<accession>A0A1Q9DCZ2</accession>
<proteinExistence type="predicted"/>
<evidence type="ECO:0000256" key="1">
    <source>
        <dbReference type="SAM" id="MobiDB-lite"/>
    </source>
</evidence>